<comment type="similarity">
    <text evidence="1">Belongs to the short-chain dehydrogenases/reductases (SDR) family.</text>
</comment>
<proteinExistence type="inferred from homology"/>
<evidence type="ECO:0000313" key="3">
    <source>
        <dbReference type="EMBL" id="TQJ10567.1"/>
    </source>
</evidence>
<name>A0A542E5H7_9MICO</name>
<dbReference type="PANTHER" id="PTHR42879">
    <property type="entry name" value="3-OXOACYL-(ACYL-CARRIER-PROTEIN) REDUCTASE"/>
    <property type="match status" value="1"/>
</dbReference>
<reference evidence="3 4" key="1">
    <citation type="submission" date="2019-06" db="EMBL/GenBank/DDBJ databases">
        <title>Sequencing the genomes of 1000 actinobacteria strains.</title>
        <authorList>
            <person name="Klenk H.-P."/>
        </authorList>
    </citation>
    <scope>NUCLEOTIDE SEQUENCE [LARGE SCALE GENOMIC DNA]</scope>
    <source>
        <strain evidence="3 4">DSM 18607</strain>
    </source>
</reference>
<dbReference type="Pfam" id="PF13561">
    <property type="entry name" value="adh_short_C2"/>
    <property type="match status" value="1"/>
</dbReference>
<evidence type="ECO:0000256" key="1">
    <source>
        <dbReference type="ARBA" id="ARBA00006484"/>
    </source>
</evidence>
<dbReference type="PRINTS" id="PR00080">
    <property type="entry name" value="SDRFAMILY"/>
</dbReference>
<protein>
    <submittedName>
        <fullName evidence="3">3-hydroxybutyrate dehydrogenase</fullName>
    </submittedName>
</protein>
<dbReference type="PROSITE" id="PS00061">
    <property type="entry name" value="ADH_SHORT"/>
    <property type="match status" value="1"/>
</dbReference>
<keyword evidence="4" id="KW-1185">Reference proteome</keyword>
<dbReference type="GO" id="GO:0032787">
    <property type="term" value="P:monocarboxylic acid metabolic process"/>
    <property type="evidence" value="ECO:0007669"/>
    <property type="project" value="UniProtKB-ARBA"/>
</dbReference>
<dbReference type="GO" id="GO:0003858">
    <property type="term" value="F:3-hydroxybutyrate dehydrogenase activity"/>
    <property type="evidence" value="ECO:0007669"/>
    <property type="project" value="InterPro"/>
</dbReference>
<evidence type="ECO:0000256" key="2">
    <source>
        <dbReference type="ARBA" id="ARBA00023002"/>
    </source>
</evidence>
<evidence type="ECO:0000313" key="4">
    <source>
        <dbReference type="Proteomes" id="UP000317893"/>
    </source>
</evidence>
<dbReference type="Proteomes" id="UP000317893">
    <property type="component" value="Unassembled WGS sequence"/>
</dbReference>
<dbReference type="RefSeq" id="WP_141849777.1">
    <property type="nucleotide sequence ID" value="NZ_BAAAPR010000012.1"/>
</dbReference>
<dbReference type="AlphaFoldDB" id="A0A542E5H7"/>
<keyword evidence="2" id="KW-0560">Oxidoreductase</keyword>
<dbReference type="EMBL" id="VFMN01000001">
    <property type="protein sequence ID" value="TQJ10567.1"/>
    <property type="molecule type" value="Genomic_DNA"/>
</dbReference>
<organism evidence="3 4">
    <name type="scientific">Lapillicoccus jejuensis</name>
    <dbReference type="NCBI Taxonomy" id="402171"/>
    <lineage>
        <taxon>Bacteria</taxon>
        <taxon>Bacillati</taxon>
        <taxon>Actinomycetota</taxon>
        <taxon>Actinomycetes</taxon>
        <taxon>Micrococcales</taxon>
        <taxon>Intrasporangiaceae</taxon>
        <taxon>Lapillicoccus</taxon>
    </lineage>
</organism>
<accession>A0A542E5H7</accession>
<dbReference type="NCBIfam" id="TIGR01963">
    <property type="entry name" value="PHB_DH"/>
    <property type="match status" value="1"/>
</dbReference>
<sequence length="254" mass="26697">MTQVSPTQPLVGRRALVTGAASGIGEAIARRFAEAGAHVVAVDLDADRLAPLAELDDVETVAIDLSDLDGLSALPTDVDILVNNAGIQHVAPIESFPLDRFDLILRLMLASPFRLVRQSLPHMYEGGWGRVVNVSSAHGLRASEFKSAYVTAKHGLEGLSKTIALEGAPHGVTSNCINPGYVRTPLVEKQIADQAASHGIPESEVLDTVMLASAAVKRLVEPEEVAELTLFLCGSASASVTGSSFAMDGGWTAH</sequence>
<dbReference type="InterPro" id="IPR020904">
    <property type="entry name" value="Sc_DH/Rdtase_CS"/>
</dbReference>
<dbReference type="InterPro" id="IPR050259">
    <property type="entry name" value="SDR"/>
</dbReference>
<dbReference type="Gene3D" id="3.40.50.720">
    <property type="entry name" value="NAD(P)-binding Rossmann-like Domain"/>
    <property type="match status" value="1"/>
</dbReference>
<dbReference type="InterPro" id="IPR002347">
    <property type="entry name" value="SDR_fam"/>
</dbReference>
<gene>
    <name evidence="3" type="ORF">FB458_3696</name>
</gene>
<dbReference type="NCBIfam" id="NF009093">
    <property type="entry name" value="PRK12429.1"/>
    <property type="match status" value="1"/>
</dbReference>
<dbReference type="OrthoDB" id="9786435at2"/>
<dbReference type="FunFam" id="3.40.50.720:FF:000084">
    <property type="entry name" value="Short-chain dehydrogenase reductase"/>
    <property type="match status" value="1"/>
</dbReference>
<dbReference type="PANTHER" id="PTHR42879:SF2">
    <property type="entry name" value="3-OXOACYL-[ACYL-CARRIER-PROTEIN] REDUCTASE FABG"/>
    <property type="match status" value="1"/>
</dbReference>
<dbReference type="PRINTS" id="PR00081">
    <property type="entry name" value="GDHRDH"/>
</dbReference>
<dbReference type="InterPro" id="IPR036291">
    <property type="entry name" value="NAD(P)-bd_dom_sf"/>
</dbReference>
<dbReference type="SUPFAM" id="SSF51735">
    <property type="entry name" value="NAD(P)-binding Rossmann-fold domains"/>
    <property type="match status" value="1"/>
</dbReference>
<dbReference type="InterPro" id="IPR011294">
    <property type="entry name" value="3-OHbutyrate_DH"/>
</dbReference>
<comment type="caution">
    <text evidence="3">The sequence shown here is derived from an EMBL/GenBank/DDBJ whole genome shotgun (WGS) entry which is preliminary data.</text>
</comment>